<comment type="caution">
    <text evidence="1">The sequence shown here is derived from an EMBL/GenBank/DDBJ whole genome shotgun (WGS) entry which is preliminary data.</text>
</comment>
<dbReference type="Proteomes" id="UP000033736">
    <property type="component" value="Unassembled WGS sequence"/>
</dbReference>
<evidence type="ECO:0000313" key="2">
    <source>
        <dbReference type="Proteomes" id="UP000033736"/>
    </source>
</evidence>
<reference evidence="1 2" key="1">
    <citation type="submission" date="2015-01" db="EMBL/GenBank/DDBJ databases">
        <title>Genome Sequencing of Rickettsiales /home/snadendla/prok_pipe/test/illegal_ec_num.txt.</title>
        <authorList>
            <person name="Daugherty S.C."/>
            <person name="Su Q."/>
            <person name="Abolude K."/>
            <person name="Beier-Sexton M."/>
            <person name="Carlyon J.A."/>
            <person name="Carter R."/>
            <person name="Day N.P."/>
            <person name="Dumler S.J."/>
            <person name="Dyachenko V."/>
            <person name="Godinez A."/>
            <person name="Kurtti T.J."/>
            <person name="Lichay M."/>
            <person name="Mullins K.E."/>
            <person name="Ott S."/>
            <person name="Pappas-Brown V."/>
            <person name="Paris D.H."/>
            <person name="Patel P."/>
            <person name="Richards A.L."/>
            <person name="Sadzewicz L."/>
            <person name="Sears K."/>
            <person name="Seidman D."/>
            <person name="Sengamalay N."/>
            <person name="Stenos J."/>
            <person name="Tallon L.J."/>
            <person name="Vincent G."/>
            <person name="Fraser C.M."/>
            <person name="Munderloh U."/>
            <person name="Dunning-Hotopp J.C."/>
        </authorList>
    </citation>
    <scope>NUCLEOTIDE SEQUENCE [LARGE SCALE GENOMIC DNA]</scope>
    <source>
        <strain evidence="1 2">T170-B</strain>
    </source>
</reference>
<gene>
    <name evidence="1" type="ORF">RAT170B_1217</name>
</gene>
<evidence type="ECO:0000313" key="1">
    <source>
        <dbReference type="EMBL" id="KJW04408.1"/>
    </source>
</evidence>
<proteinExistence type="predicted"/>
<dbReference type="RefSeq" id="WP_045805813.1">
    <property type="nucleotide sequence ID" value="NZ_LAOQ01000004.1"/>
</dbReference>
<accession>A0A0F3RDQ3</accession>
<name>A0A0F3RDQ3_9RICK</name>
<organism evidence="1 2">
    <name type="scientific">Rickettsia argasii T170-B</name>
    <dbReference type="NCBI Taxonomy" id="1268837"/>
    <lineage>
        <taxon>Bacteria</taxon>
        <taxon>Pseudomonadati</taxon>
        <taxon>Pseudomonadota</taxon>
        <taxon>Alphaproteobacteria</taxon>
        <taxon>Rickettsiales</taxon>
        <taxon>Rickettsiaceae</taxon>
        <taxon>Rickettsieae</taxon>
        <taxon>Rickettsia</taxon>
        <taxon>spotted fever group</taxon>
    </lineage>
</organism>
<keyword evidence="2" id="KW-1185">Reference proteome</keyword>
<dbReference type="PATRIC" id="fig|1268837.3.peg.1428"/>
<protein>
    <submittedName>
        <fullName evidence="1">Uncharacterized protein</fullName>
    </submittedName>
</protein>
<dbReference type="EMBL" id="LAOQ01000004">
    <property type="protein sequence ID" value="KJW04408.1"/>
    <property type="molecule type" value="Genomic_DNA"/>
</dbReference>
<dbReference type="AlphaFoldDB" id="A0A0F3RDQ3"/>
<sequence length="73" mass="8351">MQVYRLYYNITENFAILSDIGYKFPQEILNLILNAIAPEDIINIIKHANLENISYDVLESQMGGEDFGINNSL</sequence>